<proteinExistence type="predicted"/>
<dbReference type="InterPro" id="IPR027417">
    <property type="entry name" value="P-loop_NTPase"/>
</dbReference>
<evidence type="ECO:0000313" key="1">
    <source>
        <dbReference type="EMBL" id="MDN3725276.1"/>
    </source>
</evidence>
<dbReference type="Gene3D" id="3.40.50.300">
    <property type="entry name" value="P-loop containing nucleotide triphosphate hydrolases"/>
    <property type="match status" value="1"/>
</dbReference>
<dbReference type="Pfam" id="PF17784">
    <property type="entry name" value="Sulfotransfer_4"/>
    <property type="match status" value="1"/>
</dbReference>
<protein>
    <submittedName>
        <fullName evidence="1">Sulfotransferase</fullName>
    </submittedName>
</protein>
<reference evidence="1 2" key="1">
    <citation type="submission" date="2023-06" db="EMBL/GenBank/DDBJ databases">
        <authorList>
            <person name="Ye Y.-Q."/>
            <person name="Du Z.-J."/>
        </authorList>
    </citation>
    <scope>NUCLEOTIDE SEQUENCE [LARGE SCALE GENOMIC DNA]</scope>
    <source>
        <strain evidence="1 2">SDUM287046</strain>
    </source>
</reference>
<keyword evidence="2" id="KW-1185">Reference proteome</keyword>
<gene>
    <name evidence="1" type="ORF">QRD02_12885</name>
</gene>
<dbReference type="Proteomes" id="UP001244787">
    <property type="component" value="Unassembled WGS sequence"/>
</dbReference>
<dbReference type="SUPFAM" id="SSF52540">
    <property type="entry name" value="P-loop containing nucleoside triphosphate hydrolases"/>
    <property type="match status" value="1"/>
</dbReference>
<dbReference type="PANTHER" id="PTHR36978:SF4">
    <property type="entry name" value="P-LOOP CONTAINING NUCLEOSIDE TRIPHOSPHATE HYDROLASE PROTEIN"/>
    <property type="match status" value="1"/>
</dbReference>
<sequence length="225" mass="26373">MLLKNNTHKIFCIGLNKTGTTSLGMFLEQQGSLVESQRKGELLLKDYFDRNFNAIINHCKKSHSVVYQDVPFSLPLTYPHLDNAFPESKFILTIRENSDVWFESILKFHSDFYNNGKIPTYESLKNSKYVYPGWSWKLMHDVFINDKSEMYSKNEFVDVYENHVESVKNYFKNNPDKLLIIDVSKNDDLLKLCKWLKIKTDKSSFPHISSKDILSLNYNCKFLKG</sequence>
<accession>A0ABT8DIR9</accession>
<dbReference type="RefSeq" id="WP_290255367.1">
    <property type="nucleotide sequence ID" value="NZ_JAUGQQ010000012.1"/>
</dbReference>
<dbReference type="EMBL" id="JAUGQQ010000012">
    <property type="protein sequence ID" value="MDN3725276.1"/>
    <property type="molecule type" value="Genomic_DNA"/>
</dbReference>
<name>A0ABT8DIR9_9FLAO</name>
<dbReference type="InterPro" id="IPR040632">
    <property type="entry name" value="Sulfotransfer_4"/>
</dbReference>
<comment type="caution">
    <text evidence="1">The sequence shown here is derived from an EMBL/GenBank/DDBJ whole genome shotgun (WGS) entry which is preliminary data.</text>
</comment>
<evidence type="ECO:0000313" key="2">
    <source>
        <dbReference type="Proteomes" id="UP001244787"/>
    </source>
</evidence>
<organism evidence="1 2">
    <name type="scientific">Aequorivita aurantiaca</name>
    <dbReference type="NCBI Taxonomy" id="3053356"/>
    <lineage>
        <taxon>Bacteria</taxon>
        <taxon>Pseudomonadati</taxon>
        <taxon>Bacteroidota</taxon>
        <taxon>Flavobacteriia</taxon>
        <taxon>Flavobacteriales</taxon>
        <taxon>Flavobacteriaceae</taxon>
        <taxon>Aequorivita</taxon>
    </lineage>
</organism>
<dbReference type="PANTHER" id="PTHR36978">
    <property type="entry name" value="P-LOOP CONTAINING NUCLEOTIDE TRIPHOSPHATE HYDROLASE"/>
    <property type="match status" value="1"/>
</dbReference>